<dbReference type="InterPro" id="IPR013758">
    <property type="entry name" value="Topo_IIA_A/C_ab"/>
</dbReference>
<dbReference type="SUPFAM" id="SSF56719">
    <property type="entry name" value="Type II DNA topoisomerase"/>
    <property type="match status" value="1"/>
</dbReference>
<dbReference type="InterPro" id="IPR006171">
    <property type="entry name" value="TOPRIM_dom"/>
</dbReference>
<evidence type="ECO:0000256" key="11">
    <source>
        <dbReference type="ARBA" id="ARBA00023029"/>
    </source>
</evidence>
<dbReference type="Gene3D" id="3.90.199.10">
    <property type="entry name" value="Topoisomerase II, domain 5"/>
    <property type="match status" value="1"/>
</dbReference>
<sequence length="1283" mass="146065">MQLSIQPETNSPTIQLNLGGQNTVLHNGENVRLNLQTSASQFNLTEGTQRLAYNADRYEKLDHRTHVYQVSDTYIGSDEQIPRCTTLLDMTDIKNPKIIGALITLPEGPERLCLEVLTNAGDNVIKSRLAGVNPGEIKVTMDRKTIVVRNGGRVIPIEIHPTLGVYVPEMLLGMLLTSDNYKKNKKRTGAGRNGYGAKITNVYSHYFKVEIGDPQAKLYYTQEWRNNMKDRFEPVITQGYNGESFVQITYQMDQERFKYQEYPDEAFGLFARHAADMAFNHRVTIHFNQVELKFKDIKDFARCRFGGDHKTLIHYEWAPGTPVTTKRSGLIVATDPKALPVLEIILVDTPSEGKIISFTNAMINSDGGVHVDAVIKAIQGPILSKINGAMSKSRRGKNGKVGPTLTATDLKRHISIIISYRAINAKFRGQTKEKLISPKPSVKIAPERFSCLGRWNLVDRLIRALEAKQEKLLSKTDGRRKRHIDVPQSEDANWAGRGKRSKECWLVLTEGLSATTYAMKLFAHKSPKYKDTYGFLPLRGKFLNPIGAPKMQIATNKEITALKKLLGLKEGLDYRKPQERASLRYGGIIIIADPDVDGKHILGLIINYLNYRFPSLLINEMVHYIKVPIIRVKFRGASNKFYNLAEYQRWQERTPNSNSWKARYFKGLGTSRDSEITEDYDSIYSVQIIYDQHANEYLNLAFNPKNASSRKGLIERYVPDQTEGRFEKEAISHIVNYEVMEFSVADVERSIPGFDGFKDSQRRIIHAVLAKWGKKIGQKNLEPMKVARLGPYVATKTHYHHGEKSLNDAIVNMAQRFVGTNNLSPLVPDGDFGTRRKNGKDASAPRYINTTPAWWLRLLLRDADDGILKIAMEEGKERGYDRFKPIIPIALVNGCKGIATGFSTFIPPHNPMDLCIWLILYMSKLALLTLIPWYRGFTGNVKIARSRGGKRVTSRNEGQITLVLDPDGHIISSESDDIFNQEETEEAVEGMGEDDLEFDLGTRRSSVTERKSVYTQGVLIPGINTVVVTELPIGRSIHGYDVWLRTLLAEGKITDFESHSQPNMPYFTITGMKSPSIRNLRLERSFGLSNMVLLDDNGRPRYYETAEDLMKTFYHYRLNGYRARKDLLIRTKQEELIRLSNRIRFIQAVVDGTLIIMRRTKDEIYIDMDNLQLPRELLKSVSLYQCTADNVEILKKQITKTKAELEMIKKQEPVKMWQIELLVFVEAYLKHYPDEINRFTHQGLQNTIFSQYYYSNLSQNNVKGKCEQEPAVCLVVPPHLIVS</sequence>
<organism evidence="18">
    <name type="scientific">Pithovirus LCPAC201</name>
    <dbReference type="NCBI Taxonomy" id="2506591"/>
    <lineage>
        <taxon>Viruses</taxon>
        <taxon>Pithoviruses</taxon>
    </lineage>
</organism>
<dbReference type="Gene3D" id="1.10.268.10">
    <property type="entry name" value="Topoisomerase, domain 3"/>
    <property type="match status" value="1"/>
</dbReference>
<dbReference type="InterPro" id="IPR013506">
    <property type="entry name" value="Topo_IIA_bsu_dom2"/>
</dbReference>
<dbReference type="PRINTS" id="PR00418">
    <property type="entry name" value="TPI2FAMILY"/>
</dbReference>
<protein>
    <recommendedName>
        <fullName evidence="6">DNA topoisomerase 2</fullName>
        <ecNumber evidence="5">5.6.2.2</ecNumber>
    </recommendedName>
    <alternativeName>
        <fullName evidence="14">DNA topoisomerase II</fullName>
    </alternativeName>
</protein>
<dbReference type="InterPro" id="IPR001154">
    <property type="entry name" value="TopoII_euk"/>
</dbReference>
<evidence type="ECO:0000256" key="10">
    <source>
        <dbReference type="ARBA" id="ARBA00022842"/>
    </source>
</evidence>
<reference evidence="18" key="1">
    <citation type="journal article" date="2019" name="MBio">
        <title>Virus Genomes from Deep Sea Sediments Expand the Ocean Megavirome and Support Independent Origins of Viral Gigantism.</title>
        <authorList>
            <person name="Backstrom D."/>
            <person name="Yutin N."/>
            <person name="Jorgensen S.L."/>
            <person name="Dharamshi J."/>
            <person name="Homa F."/>
            <person name="Zaremba-Niedwiedzka K."/>
            <person name="Spang A."/>
            <person name="Wolf Y.I."/>
            <person name="Koonin E.V."/>
            <person name="Ettema T.J."/>
        </authorList>
    </citation>
    <scope>NUCLEOTIDE SEQUENCE</scope>
</reference>
<dbReference type="PANTHER" id="PTHR10169:SF38">
    <property type="entry name" value="DNA TOPOISOMERASE 2"/>
    <property type="match status" value="1"/>
</dbReference>
<keyword evidence="13 15" id="KW-0413">Isomerase</keyword>
<dbReference type="InterPro" id="IPR036890">
    <property type="entry name" value="HATPase_C_sf"/>
</dbReference>
<feature type="active site" description="O-(5'-phospho-DNA)-tyrosine intermediate" evidence="15">
    <location>
        <position position="847"/>
    </location>
</feature>
<evidence type="ECO:0000256" key="4">
    <source>
        <dbReference type="ARBA" id="ARBA00011080"/>
    </source>
</evidence>
<dbReference type="SMART" id="SM00434">
    <property type="entry name" value="TOP4c"/>
    <property type="match status" value="1"/>
</dbReference>
<dbReference type="Gene3D" id="3.30.230.10">
    <property type="match status" value="1"/>
</dbReference>
<dbReference type="FunFam" id="3.40.50.670:FF:000001">
    <property type="entry name" value="DNA topoisomerase 2"/>
    <property type="match status" value="1"/>
</dbReference>
<dbReference type="Pfam" id="PF00204">
    <property type="entry name" value="DNA_gyraseB"/>
    <property type="match status" value="1"/>
</dbReference>
<evidence type="ECO:0000259" key="16">
    <source>
        <dbReference type="PROSITE" id="PS50880"/>
    </source>
</evidence>
<dbReference type="Pfam" id="PF16898">
    <property type="entry name" value="TOPRIM_C"/>
    <property type="match status" value="1"/>
</dbReference>
<dbReference type="InterPro" id="IPR001241">
    <property type="entry name" value="Topo_IIA"/>
</dbReference>
<name>A0A481Z8C0_9VIRU</name>
<dbReference type="PRINTS" id="PR01158">
    <property type="entry name" value="TOPISMRASEII"/>
</dbReference>
<evidence type="ECO:0000313" key="18">
    <source>
        <dbReference type="EMBL" id="QBK90941.1"/>
    </source>
</evidence>
<evidence type="ECO:0000256" key="14">
    <source>
        <dbReference type="ARBA" id="ARBA00031138"/>
    </source>
</evidence>
<dbReference type="Gene3D" id="3.40.50.670">
    <property type="match status" value="1"/>
</dbReference>
<dbReference type="PANTHER" id="PTHR10169">
    <property type="entry name" value="DNA TOPOISOMERASE/GYRASE"/>
    <property type="match status" value="1"/>
</dbReference>
<evidence type="ECO:0000256" key="5">
    <source>
        <dbReference type="ARBA" id="ARBA00012895"/>
    </source>
</evidence>
<evidence type="ECO:0000256" key="9">
    <source>
        <dbReference type="ARBA" id="ARBA00022840"/>
    </source>
</evidence>
<comment type="catalytic activity">
    <reaction evidence="1 15">
        <text>ATP-dependent breakage, passage and rejoining of double-stranded DNA.</text>
        <dbReference type="EC" id="5.6.2.2"/>
    </reaction>
</comment>
<accession>A0A481Z8C0</accession>
<dbReference type="Pfam" id="PF00521">
    <property type="entry name" value="DNA_topoisoIV"/>
    <property type="match status" value="2"/>
</dbReference>
<proteinExistence type="inferred from homology"/>
<evidence type="ECO:0000256" key="15">
    <source>
        <dbReference type="PROSITE-ProRule" id="PRU01384"/>
    </source>
</evidence>
<dbReference type="Gene3D" id="3.30.1490.30">
    <property type="match status" value="1"/>
</dbReference>
<dbReference type="SUPFAM" id="SSF54211">
    <property type="entry name" value="Ribosomal protein S5 domain 2-like"/>
    <property type="match status" value="1"/>
</dbReference>
<dbReference type="EC" id="5.6.2.2" evidence="5"/>
<dbReference type="InterPro" id="IPR002205">
    <property type="entry name" value="Topo_IIA_dom_A"/>
</dbReference>
<evidence type="ECO:0000256" key="8">
    <source>
        <dbReference type="ARBA" id="ARBA00022741"/>
    </source>
</evidence>
<dbReference type="PROSITE" id="PS52040">
    <property type="entry name" value="TOPO_IIA"/>
    <property type="match status" value="1"/>
</dbReference>
<evidence type="ECO:0000256" key="12">
    <source>
        <dbReference type="ARBA" id="ARBA00023125"/>
    </source>
</evidence>
<dbReference type="SUPFAM" id="SSF55874">
    <property type="entry name" value="ATPase domain of HSP90 chaperone/DNA topoisomerase II/histidine kinase"/>
    <property type="match status" value="1"/>
</dbReference>
<keyword evidence="10" id="KW-0460">Magnesium</keyword>
<dbReference type="InterPro" id="IPR020568">
    <property type="entry name" value="Ribosomal_Su5_D2-typ_SF"/>
</dbReference>
<comment type="cofactor">
    <cofactor evidence="3">
        <name>Mg(2+)</name>
        <dbReference type="ChEBI" id="CHEBI:18420"/>
    </cofactor>
</comment>
<dbReference type="GO" id="GO:0003677">
    <property type="term" value="F:DNA binding"/>
    <property type="evidence" value="ECO:0007669"/>
    <property type="project" value="UniProtKB-UniRule"/>
</dbReference>
<dbReference type="InterPro" id="IPR031660">
    <property type="entry name" value="TOPRIM_C"/>
</dbReference>
<evidence type="ECO:0000256" key="2">
    <source>
        <dbReference type="ARBA" id="ARBA00001913"/>
    </source>
</evidence>
<dbReference type="Gene3D" id="3.30.565.10">
    <property type="entry name" value="Histidine kinase-like ATPase, C-terminal domain"/>
    <property type="match status" value="1"/>
</dbReference>
<feature type="domain" description="Toprim" evidence="16">
    <location>
        <begin position="504"/>
        <end position="628"/>
    </location>
</feature>
<dbReference type="GO" id="GO:0005524">
    <property type="term" value="F:ATP binding"/>
    <property type="evidence" value="ECO:0007669"/>
    <property type="project" value="UniProtKB-KW"/>
</dbReference>
<evidence type="ECO:0000256" key="6">
    <source>
        <dbReference type="ARBA" id="ARBA00019635"/>
    </source>
</evidence>
<keyword evidence="9" id="KW-0067">ATP-binding</keyword>
<comment type="similarity">
    <text evidence="4">Belongs to the type II topoisomerase family.</text>
</comment>
<gene>
    <name evidence="18" type="ORF">LCPAC201_02420</name>
</gene>
<dbReference type="InterPro" id="IPR013757">
    <property type="entry name" value="Topo_IIA_A_a_sf"/>
</dbReference>
<dbReference type="GO" id="GO:0006265">
    <property type="term" value="P:DNA topological change"/>
    <property type="evidence" value="ECO:0007669"/>
    <property type="project" value="UniProtKB-UniRule"/>
</dbReference>
<dbReference type="GO" id="GO:0046872">
    <property type="term" value="F:metal ion binding"/>
    <property type="evidence" value="ECO:0007669"/>
    <property type="project" value="UniProtKB-KW"/>
</dbReference>
<dbReference type="PROSITE" id="PS50880">
    <property type="entry name" value="TOPRIM"/>
    <property type="match status" value="1"/>
</dbReference>
<dbReference type="EMBL" id="MK500503">
    <property type="protein sequence ID" value="QBK90941.1"/>
    <property type="molecule type" value="Genomic_DNA"/>
</dbReference>
<evidence type="ECO:0000256" key="1">
    <source>
        <dbReference type="ARBA" id="ARBA00000185"/>
    </source>
</evidence>
<evidence type="ECO:0000259" key="17">
    <source>
        <dbReference type="PROSITE" id="PS52040"/>
    </source>
</evidence>
<keyword evidence="8" id="KW-0547">Nucleotide-binding</keyword>
<dbReference type="InterPro" id="IPR013759">
    <property type="entry name" value="Topo_IIA_B_C"/>
</dbReference>
<keyword evidence="12 15" id="KW-0238">DNA-binding</keyword>
<dbReference type="GO" id="GO:0003918">
    <property type="term" value="F:DNA topoisomerase type II (double strand cut, ATP-hydrolyzing) activity"/>
    <property type="evidence" value="ECO:0007669"/>
    <property type="project" value="UniProtKB-EC"/>
</dbReference>
<dbReference type="InterPro" id="IPR013760">
    <property type="entry name" value="Topo_IIA-like_dom_sf"/>
</dbReference>
<keyword evidence="7" id="KW-0479">Metal-binding</keyword>
<evidence type="ECO:0000256" key="7">
    <source>
        <dbReference type="ARBA" id="ARBA00022723"/>
    </source>
</evidence>
<dbReference type="InterPro" id="IPR050634">
    <property type="entry name" value="DNA_Topoisomerase_II"/>
</dbReference>
<keyword evidence="11 15" id="KW-0799">Topoisomerase</keyword>
<dbReference type="SMART" id="SM00433">
    <property type="entry name" value="TOP2c"/>
    <property type="match status" value="1"/>
</dbReference>
<dbReference type="InterPro" id="IPR014721">
    <property type="entry name" value="Ribsml_uS5_D2-typ_fold_subgr"/>
</dbReference>
<evidence type="ECO:0000256" key="3">
    <source>
        <dbReference type="ARBA" id="ARBA00001946"/>
    </source>
</evidence>
<comment type="cofactor">
    <cofactor evidence="2">
        <name>Ca(2+)</name>
        <dbReference type="ChEBI" id="CHEBI:29108"/>
    </cofactor>
</comment>
<evidence type="ECO:0000256" key="13">
    <source>
        <dbReference type="ARBA" id="ARBA00023235"/>
    </source>
</evidence>
<dbReference type="GO" id="GO:0000819">
    <property type="term" value="P:sister chromatid segregation"/>
    <property type="evidence" value="ECO:0007669"/>
    <property type="project" value="TreeGrafter"/>
</dbReference>
<feature type="domain" description="Topo IIA-type catalytic" evidence="17">
    <location>
        <begin position="750"/>
        <end position="1221"/>
    </location>
</feature>